<evidence type="ECO:0000313" key="8">
    <source>
        <dbReference type="Proteomes" id="UP001151699"/>
    </source>
</evidence>
<protein>
    <submittedName>
        <fullName evidence="7">Serine protease persephone</fullName>
    </submittedName>
</protein>
<dbReference type="InterPro" id="IPR001254">
    <property type="entry name" value="Trypsin_dom"/>
</dbReference>
<dbReference type="SUPFAM" id="SSF50494">
    <property type="entry name" value="Trypsin-like serine proteases"/>
    <property type="match status" value="1"/>
</dbReference>
<dbReference type="Proteomes" id="UP001151699">
    <property type="component" value="Chromosome X"/>
</dbReference>
<comment type="caution">
    <text evidence="7">The sequence shown here is derived from an EMBL/GenBank/DDBJ whole genome shotgun (WGS) entry which is preliminary data.</text>
</comment>
<dbReference type="InterPro" id="IPR009003">
    <property type="entry name" value="Peptidase_S1_PA"/>
</dbReference>
<keyword evidence="4 7" id="KW-0645">Protease</keyword>
<sequence>MFKNTATTSTLTIIFILNHFYGYCTPDLYDGDACQLKDGSLGVCKSLVLCRWVNEGLRRGSIKTSDLVRCSFEGTNEITCCKDEIPTPSQRPIPSGDEDIYFGNNDISIIPNPTSPSSTSPPPPRLGQRRSEIACENYTRLSSAFLSFNILGGSPTALGEFPHMAALGFPTQEFGGNEYDFNCGGSVISEVLMSYIRMIELFTTTPFHFQNFILTAAHCVTDRNLPTIVRTGKITLLTNDDGVEGVTSTIAEIISHPNYTPSRRYDDIALIRLANPIPFDDHIRPACLRSNMSDIGADVQLIVTGWGRTSVEFGQRSNALLKTNLTGVSLASCNSSLLDYNANDRSLRNGVNLGQICANDPQGGHDSCEGDSGGPLQIYSENGMSTIVGVTSFGISCGSALPSVYARVAFYLDWIESIVWPSR</sequence>
<dbReference type="Pfam" id="PF00089">
    <property type="entry name" value="Trypsin"/>
    <property type="match status" value="1"/>
</dbReference>
<keyword evidence="1" id="KW-1015">Disulfide bond</keyword>
<evidence type="ECO:0000259" key="6">
    <source>
        <dbReference type="PROSITE" id="PS50240"/>
    </source>
</evidence>
<comment type="similarity">
    <text evidence="3">Belongs to the peptidase S1 family. CLIP subfamily.</text>
</comment>
<dbReference type="OrthoDB" id="6357057at2759"/>
<dbReference type="InterPro" id="IPR043504">
    <property type="entry name" value="Peptidase_S1_PA_chymotrypsin"/>
</dbReference>
<dbReference type="InterPro" id="IPR001314">
    <property type="entry name" value="Peptidase_S1A"/>
</dbReference>
<dbReference type="PROSITE" id="PS50240">
    <property type="entry name" value="TRYPSIN_DOM"/>
    <property type="match status" value="1"/>
</dbReference>
<gene>
    <name evidence="7" type="primary">psh_1</name>
    <name evidence="7" type="ORF">Bhyg_11398</name>
</gene>
<keyword evidence="2" id="KW-0325">Glycoprotein</keyword>
<dbReference type="InterPro" id="IPR018114">
    <property type="entry name" value="TRYPSIN_HIS"/>
</dbReference>
<evidence type="ECO:0000256" key="5">
    <source>
        <dbReference type="SAM" id="SignalP"/>
    </source>
</evidence>
<accession>A0A9Q0MVH6</accession>
<feature type="domain" description="Peptidase S1" evidence="6">
    <location>
        <begin position="150"/>
        <end position="420"/>
    </location>
</feature>
<dbReference type="PROSITE" id="PS00134">
    <property type="entry name" value="TRYPSIN_HIS"/>
    <property type="match status" value="1"/>
</dbReference>
<keyword evidence="5" id="KW-0732">Signal</keyword>
<dbReference type="InterPro" id="IPR033116">
    <property type="entry name" value="TRYPSIN_SER"/>
</dbReference>
<dbReference type="GO" id="GO:0006508">
    <property type="term" value="P:proteolysis"/>
    <property type="evidence" value="ECO:0007669"/>
    <property type="project" value="UniProtKB-KW"/>
</dbReference>
<organism evidence="7 8">
    <name type="scientific">Pseudolycoriella hygida</name>
    <dbReference type="NCBI Taxonomy" id="35572"/>
    <lineage>
        <taxon>Eukaryota</taxon>
        <taxon>Metazoa</taxon>
        <taxon>Ecdysozoa</taxon>
        <taxon>Arthropoda</taxon>
        <taxon>Hexapoda</taxon>
        <taxon>Insecta</taxon>
        <taxon>Pterygota</taxon>
        <taxon>Neoptera</taxon>
        <taxon>Endopterygota</taxon>
        <taxon>Diptera</taxon>
        <taxon>Nematocera</taxon>
        <taxon>Sciaroidea</taxon>
        <taxon>Sciaridae</taxon>
        <taxon>Pseudolycoriella</taxon>
    </lineage>
</organism>
<dbReference type="AlphaFoldDB" id="A0A9Q0MVH6"/>
<dbReference type="GO" id="GO:0004252">
    <property type="term" value="F:serine-type endopeptidase activity"/>
    <property type="evidence" value="ECO:0007669"/>
    <property type="project" value="InterPro"/>
</dbReference>
<keyword evidence="8" id="KW-1185">Reference proteome</keyword>
<evidence type="ECO:0000313" key="7">
    <source>
        <dbReference type="EMBL" id="KAJ6638661.1"/>
    </source>
</evidence>
<dbReference type="InterPro" id="IPR051487">
    <property type="entry name" value="Ser/Thr_Proteases_Immune/Dev"/>
</dbReference>
<evidence type="ECO:0000256" key="3">
    <source>
        <dbReference type="ARBA" id="ARBA00024195"/>
    </source>
</evidence>
<dbReference type="EMBL" id="WJQU01000003">
    <property type="protein sequence ID" value="KAJ6638661.1"/>
    <property type="molecule type" value="Genomic_DNA"/>
</dbReference>
<dbReference type="CDD" id="cd00190">
    <property type="entry name" value="Tryp_SPc"/>
    <property type="match status" value="1"/>
</dbReference>
<dbReference type="SMART" id="SM00020">
    <property type="entry name" value="Tryp_SPc"/>
    <property type="match status" value="1"/>
</dbReference>
<dbReference type="Gene3D" id="2.40.10.10">
    <property type="entry name" value="Trypsin-like serine proteases"/>
    <property type="match status" value="1"/>
</dbReference>
<dbReference type="PANTHER" id="PTHR24256">
    <property type="entry name" value="TRYPTASE-RELATED"/>
    <property type="match status" value="1"/>
</dbReference>
<evidence type="ECO:0000256" key="2">
    <source>
        <dbReference type="ARBA" id="ARBA00023180"/>
    </source>
</evidence>
<name>A0A9Q0MVH6_9DIPT</name>
<feature type="chain" id="PRO_5040147558" evidence="5">
    <location>
        <begin position="27"/>
        <end position="423"/>
    </location>
</feature>
<dbReference type="PROSITE" id="PS00135">
    <property type="entry name" value="TRYPSIN_SER"/>
    <property type="match status" value="1"/>
</dbReference>
<feature type="signal peptide" evidence="5">
    <location>
        <begin position="1"/>
        <end position="26"/>
    </location>
</feature>
<evidence type="ECO:0000256" key="1">
    <source>
        <dbReference type="ARBA" id="ARBA00023157"/>
    </source>
</evidence>
<keyword evidence="4" id="KW-0378">Hydrolase</keyword>
<keyword evidence="4" id="KW-0720">Serine protease</keyword>
<proteinExistence type="inferred from homology"/>
<evidence type="ECO:0000256" key="4">
    <source>
        <dbReference type="RuleBase" id="RU363034"/>
    </source>
</evidence>
<dbReference type="PRINTS" id="PR00722">
    <property type="entry name" value="CHYMOTRYPSIN"/>
</dbReference>
<reference evidence="7" key="1">
    <citation type="submission" date="2022-07" db="EMBL/GenBank/DDBJ databases">
        <authorList>
            <person name="Trinca V."/>
            <person name="Uliana J.V.C."/>
            <person name="Torres T.T."/>
            <person name="Ward R.J."/>
            <person name="Monesi N."/>
        </authorList>
    </citation>
    <scope>NUCLEOTIDE SEQUENCE</scope>
    <source>
        <strain evidence="7">HSMRA1968</strain>
        <tissue evidence="7">Whole embryos</tissue>
    </source>
</reference>